<evidence type="ECO:0000259" key="5">
    <source>
        <dbReference type="SMART" id="SM00645"/>
    </source>
</evidence>
<dbReference type="InterPro" id="IPR013128">
    <property type="entry name" value="Peptidase_C1A"/>
</dbReference>
<evidence type="ECO:0000313" key="7">
    <source>
        <dbReference type="Proteomes" id="UP000271098"/>
    </source>
</evidence>
<comment type="similarity">
    <text evidence="1">Belongs to the peptidase C1 family.</text>
</comment>
<evidence type="ECO:0000256" key="2">
    <source>
        <dbReference type="ARBA" id="ARBA00022670"/>
    </source>
</evidence>
<reference evidence="6 7" key="2">
    <citation type="submission" date="2018-11" db="EMBL/GenBank/DDBJ databases">
        <authorList>
            <consortium name="Pathogen Informatics"/>
        </authorList>
    </citation>
    <scope>NUCLEOTIDE SEQUENCE [LARGE SCALE GENOMIC DNA]</scope>
</reference>
<evidence type="ECO:0000313" key="8">
    <source>
        <dbReference type="WBParaSite" id="GPUH_0002350401-mRNA-1"/>
    </source>
</evidence>
<dbReference type="CDD" id="cd02248">
    <property type="entry name" value="Peptidase_C1A"/>
    <property type="match status" value="1"/>
</dbReference>
<sequence>MDTKYLEPHAGMKKYEPPANDSLVRAGQRLDFRQYVTPVRNQGQCGSCWAFATIANLEYLYKRSTGRDYDYSEQALLDCDTRSYGCRGGFPSTALELMAQRGVPLETEYARYAGVQGPCRLQYGRGTISRSVSIPAGFQSIQSYLANHGPFVGSSFS</sequence>
<dbReference type="PROSITE" id="PS00139">
    <property type="entry name" value="THIOL_PROTEASE_CYS"/>
    <property type="match status" value="1"/>
</dbReference>
<reference evidence="8" key="1">
    <citation type="submission" date="2016-06" db="UniProtKB">
        <authorList>
            <consortium name="WormBaseParasite"/>
        </authorList>
    </citation>
    <scope>IDENTIFICATION</scope>
</reference>
<dbReference type="EMBL" id="UYRT01097973">
    <property type="protein sequence ID" value="VDN41529.1"/>
    <property type="molecule type" value="Genomic_DNA"/>
</dbReference>
<dbReference type="Gene3D" id="3.90.70.10">
    <property type="entry name" value="Cysteine proteinases"/>
    <property type="match status" value="1"/>
</dbReference>
<dbReference type="Pfam" id="PF00112">
    <property type="entry name" value="Peptidase_C1"/>
    <property type="match status" value="1"/>
</dbReference>
<dbReference type="GO" id="GO:0006508">
    <property type="term" value="P:proteolysis"/>
    <property type="evidence" value="ECO:0007669"/>
    <property type="project" value="UniProtKB-KW"/>
</dbReference>
<protein>
    <submittedName>
        <fullName evidence="8">Pept_C1 domain-containing protein</fullName>
    </submittedName>
</protein>
<evidence type="ECO:0000313" key="6">
    <source>
        <dbReference type="EMBL" id="VDN41529.1"/>
    </source>
</evidence>
<dbReference type="SUPFAM" id="SSF54001">
    <property type="entry name" value="Cysteine proteinases"/>
    <property type="match status" value="1"/>
</dbReference>
<dbReference type="WBParaSite" id="GPUH_0002350401-mRNA-1">
    <property type="protein sequence ID" value="GPUH_0002350401-mRNA-1"/>
    <property type="gene ID" value="GPUH_0002350401"/>
</dbReference>
<evidence type="ECO:0000256" key="4">
    <source>
        <dbReference type="ARBA" id="ARBA00022807"/>
    </source>
</evidence>
<dbReference type="GO" id="GO:0008234">
    <property type="term" value="F:cysteine-type peptidase activity"/>
    <property type="evidence" value="ECO:0007669"/>
    <property type="project" value="UniProtKB-KW"/>
</dbReference>
<keyword evidence="7" id="KW-1185">Reference proteome</keyword>
<gene>
    <name evidence="6" type="ORF">GPUH_LOCUS23475</name>
</gene>
<keyword evidence="3" id="KW-0378">Hydrolase</keyword>
<keyword evidence="2" id="KW-0645">Protease</keyword>
<dbReference type="PANTHER" id="PTHR12411">
    <property type="entry name" value="CYSTEINE PROTEASE FAMILY C1-RELATED"/>
    <property type="match status" value="1"/>
</dbReference>
<feature type="domain" description="Peptidase C1A papain C-terminal" evidence="5">
    <location>
        <begin position="26"/>
        <end position="157"/>
    </location>
</feature>
<dbReference type="InterPro" id="IPR000668">
    <property type="entry name" value="Peptidase_C1A_C"/>
</dbReference>
<dbReference type="InterPro" id="IPR038765">
    <property type="entry name" value="Papain-like_cys_pep_sf"/>
</dbReference>
<dbReference type="AlphaFoldDB" id="A0A183ER83"/>
<organism evidence="8">
    <name type="scientific">Gongylonema pulchrum</name>
    <dbReference type="NCBI Taxonomy" id="637853"/>
    <lineage>
        <taxon>Eukaryota</taxon>
        <taxon>Metazoa</taxon>
        <taxon>Ecdysozoa</taxon>
        <taxon>Nematoda</taxon>
        <taxon>Chromadorea</taxon>
        <taxon>Rhabditida</taxon>
        <taxon>Spirurina</taxon>
        <taxon>Spiruromorpha</taxon>
        <taxon>Spiruroidea</taxon>
        <taxon>Gongylonematidae</taxon>
        <taxon>Gongylonema</taxon>
    </lineage>
</organism>
<proteinExistence type="inferred from homology"/>
<dbReference type="InterPro" id="IPR039417">
    <property type="entry name" value="Peptidase_C1A_papain-like"/>
</dbReference>
<dbReference type="Proteomes" id="UP000271098">
    <property type="component" value="Unassembled WGS sequence"/>
</dbReference>
<evidence type="ECO:0000256" key="1">
    <source>
        <dbReference type="ARBA" id="ARBA00008455"/>
    </source>
</evidence>
<keyword evidence="4" id="KW-0788">Thiol protease</keyword>
<dbReference type="InterPro" id="IPR000169">
    <property type="entry name" value="Pept_cys_AS"/>
</dbReference>
<dbReference type="SMART" id="SM00645">
    <property type="entry name" value="Pept_C1"/>
    <property type="match status" value="1"/>
</dbReference>
<accession>A0A183ER83</accession>
<dbReference type="OrthoDB" id="10253408at2759"/>
<evidence type="ECO:0000256" key="3">
    <source>
        <dbReference type="ARBA" id="ARBA00022801"/>
    </source>
</evidence>
<name>A0A183ER83_9BILA</name>